<evidence type="ECO:0000313" key="1">
    <source>
        <dbReference type="Proteomes" id="UP000189703"/>
    </source>
</evidence>
<reference evidence="2" key="1">
    <citation type="submission" date="2025-08" db="UniProtKB">
        <authorList>
            <consortium name="RefSeq"/>
        </authorList>
    </citation>
    <scope>IDENTIFICATION</scope>
</reference>
<sequence length="182" mass="20161">MALKSSQAYNGFIAGPQTDTLLVGQELQLGGPTKIVSRVSCVGGSQGPYRFVMEQKRVALYLKNKNSSNPLLYNYDEFGNGQQSLAYVNFNTKVVHPVLPLCKAKANVNYYKIVVVEHFLNEYIEGDGPMNQAKFRDKCNKECGCLGFFYKEESSKCLLAPELGTLSKVSNSSHVAFIKISK</sequence>
<proteinExistence type="predicted"/>
<dbReference type="OrthoDB" id="1884773at2759"/>
<dbReference type="AlphaFoldDB" id="A0A1U8QCJ4"/>
<name>A0A1U8QCJ4_NELNU</name>
<dbReference type="RefSeq" id="XP_019055980.1">
    <property type="nucleotide sequence ID" value="XM_019200435.1"/>
</dbReference>
<keyword evidence="1" id="KW-1185">Reference proteome</keyword>
<gene>
    <name evidence="2" type="primary">LOC104613146</name>
</gene>
<protein>
    <submittedName>
        <fullName evidence="2">Uncharacterized protein LOC104613146</fullName>
    </submittedName>
</protein>
<dbReference type="KEGG" id="nnu:104613146"/>
<evidence type="ECO:0000313" key="2">
    <source>
        <dbReference type="RefSeq" id="XP_019055980.1"/>
    </source>
</evidence>
<accession>A0A1U8QCJ4</accession>
<organism evidence="1 2">
    <name type="scientific">Nelumbo nucifera</name>
    <name type="common">Sacred lotus</name>
    <dbReference type="NCBI Taxonomy" id="4432"/>
    <lineage>
        <taxon>Eukaryota</taxon>
        <taxon>Viridiplantae</taxon>
        <taxon>Streptophyta</taxon>
        <taxon>Embryophyta</taxon>
        <taxon>Tracheophyta</taxon>
        <taxon>Spermatophyta</taxon>
        <taxon>Magnoliopsida</taxon>
        <taxon>Proteales</taxon>
        <taxon>Nelumbonaceae</taxon>
        <taxon>Nelumbo</taxon>
    </lineage>
</organism>
<dbReference type="Proteomes" id="UP000189703">
    <property type="component" value="Unplaced"/>
</dbReference>
<dbReference type="InParanoid" id="A0A1U8QCJ4"/>
<dbReference type="GeneID" id="104613146"/>